<evidence type="ECO:0000313" key="1">
    <source>
        <dbReference type="EMBL" id="GME87907.1"/>
    </source>
</evidence>
<sequence>MSQLPPLSLLLNLDFLVSTLVAAAPASTGGFSFSAPKPAEANTSSTSTGAGDEEKVEESEVKGDFSVIKLTEKIDVQTGEEDEEVIYQKRSKLLKLNTETKSYDSIGLGEVKILKNKKTQKFRILMRSEGANNILLNLLIQSQVKYETFGNGSMVRVPNFTTDGKIETYFIKVKTPQDGSDLLESIKKGQE</sequence>
<name>A0ACB5TFP8_CANBO</name>
<reference evidence="1" key="1">
    <citation type="submission" date="2023-04" db="EMBL/GenBank/DDBJ databases">
        <title>Candida boidinii NBRC 1967.</title>
        <authorList>
            <person name="Ichikawa N."/>
            <person name="Sato H."/>
            <person name="Tonouchi N."/>
        </authorList>
    </citation>
    <scope>NUCLEOTIDE SEQUENCE</scope>
    <source>
        <strain evidence="1">NBRC 1967</strain>
    </source>
</reference>
<protein>
    <submittedName>
        <fullName evidence="1">Unnamed protein product</fullName>
    </submittedName>
</protein>
<accession>A0ACB5TFP8</accession>
<organism evidence="1 2">
    <name type="scientific">Candida boidinii</name>
    <name type="common">Yeast</name>
    <dbReference type="NCBI Taxonomy" id="5477"/>
    <lineage>
        <taxon>Eukaryota</taxon>
        <taxon>Fungi</taxon>
        <taxon>Dikarya</taxon>
        <taxon>Ascomycota</taxon>
        <taxon>Saccharomycotina</taxon>
        <taxon>Pichiomycetes</taxon>
        <taxon>Pichiales</taxon>
        <taxon>Pichiaceae</taxon>
        <taxon>Ogataea</taxon>
        <taxon>Ogataea/Candida clade</taxon>
    </lineage>
</organism>
<dbReference type="EMBL" id="BSXV01000177">
    <property type="protein sequence ID" value="GME87907.1"/>
    <property type="molecule type" value="Genomic_DNA"/>
</dbReference>
<proteinExistence type="predicted"/>
<comment type="caution">
    <text evidence="1">The sequence shown here is derived from an EMBL/GenBank/DDBJ whole genome shotgun (WGS) entry which is preliminary data.</text>
</comment>
<keyword evidence="2" id="KW-1185">Reference proteome</keyword>
<dbReference type="Proteomes" id="UP001165101">
    <property type="component" value="Unassembled WGS sequence"/>
</dbReference>
<evidence type="ECO:0000313" key="2">
    <source>
        <dbReference type="Proteomes" id="UP001165101"/>
    </source>
</evidence>
<gene>
    <name evidence="1" type="ORF">Cboi01_000062600</name>
</gene>